<dbReference type="NCBIfam" id="TIGR00041">
    <property type="entry name" value="DTMP_kinase"/>
    <property type="match status" value="1"/>
</dbReference>
<dbReference type="GO" id="GO:0005737">
    <property type="term" value="C:cytoplasm"/>
    <property type="evidence" value="ECO:0007669"/>
    <property type="project" value="TreeGrafter"/>
</dbReference>
<dbReference type="InterPro" id="IPR018094">
    <property type="entry name" value="Thymidylate_kinase"/>
</dbReference>
<dbReference type="RefSeq" id="WP_112664990.1">
    <property type="nucleotide sequence ID" value="NZ_QKVO01000001.1"/>
</dbReference>
<dbReference type="EC" id="2.7.4.9" evidence="2 10"/>
<evidence type="ECO:0000256" key="4">
    <source>
        <dbReference type="ARBA" id="ARBA00022679"/>
    </source>
</evidence>
<comment type="catalytic activity">
    <reaction evidence="9 10">
        <text>dTMP + ATP = dTDP + ADP</text>
        <dbReference type="Rhea" id="RHEA:13517"/>
        <dbReference type="ChEBI" id="CHEBI:30616"/>
        <dbReference type="ChEBI" id="CHEBI:58369"/>
        <dbReference type="ChEBI" id="CHEBI:63528"/>
        <dbReference type="ChEBI" id="CHEBI:456216"/>
        <dbReference type="EC" id="2.7.4.9"/>
    </reaction>
</comment>
<evidence type="ECO:0000256" key="5">
    <source>
        <dbReference type="ARBA" id="ARBA00022727"/>
    </source>
</evidence>
<dbReference type="AlphaFoldDB" id="A0A328PW20"/>
<dbReference type="OrthoDB" id="9774907at2"/>
<dbReference type="GO" id="GO:0005524">
    <property type="term" value="F:ATP binding"/>
    <property type="evidence" value="ECO:0007669"/>
    <property type="project" value="UniProtKB-UniRule"/>
</dbReference>
<evidence type="ECO:0000256" key="6">
    <source>
        <dbReference type="ARBA" id="ARBA00022741"/>
    </source>
</evidence>
<evidence type="ECO:0000256" key="3">
    <source>
        <dbReference type="ARBA" id="ARBA00017144"/>
    </source>
</evidence>
<protein>
    <recommendedName>
        <fullName evidence="3 10">Thymidylate kinase</fullName>
        <ecNumber evidence="2 10">2.7.4.9</ecNumber>
    </recommendedName>
    <alternativeName>
        <fullName evidence="10">dTMP kinase</fullName>
    </alternativeName>
</protein>
<dbReference type="EMBL" id="QKVO01000001">
    <property type="protein sequence ID" value="RAO95329.1"/>
    <property type="molecule type" value="Genomic_DNA"/>
</dbReference>
<organism evidence="12 13">
    <name type="scientific">Mycoplasma wenyonii</name>
    <dbReference type="NCBI Taxonomy" id="65123"/>
    <lineage>
        <taxon>Bacteria</taxon>
        <taxon>Bacillati</taxon>
        <taxon>Mycoplasmatota</taxon>
        <taxon>Mollicutes</taxon>
        <taxon>Mycoplasmataceae</taxon>
        <taxon>Mycoplasma</taxon>
    </lineage>
</organism>
<keyword evidence="8 10" id="KW-0067">ATP-binding</keyword>
<keyword evidence="7 10" id="KW-0418">Kinase</keyword>
<dbReference type="GO" id="GO:0004798">
    <property type="term" value="F:dTMP kinase activity"/>
    <property type="evidence" value="ECO:0007669"/>
    <property type="project" value="UniProtKB-UniRule"/>
</dbReference>
<evidence type="ECO:0000313" key="12">
    <source>
        <dbReference type="EMBL" id="RAO95329.1"/>
    </source>
</evidence>
<comment type="caution">
    <text evidence="12">The sequence shown here is derived from an EMBL/GenBank/DDBJ whole genome shotgun (WGS) entry which is preliminary data.</text>
</comment>
<dbReference type="GO" id="GO:0006227">
    <property type="term" value="P:dUDP biosynthetic process"/>
    <property type="evidence" value="ECO:0007669"/>
    <property type="project" value="TreeGrafter"/>
</dbReference>
<evidence type="ECO:0000256" key="7">
    <source>
        <dbReference type="ARBA" id="ARBA00022777"/>
    </source>
</evidence>
<dbReference type="Proteomes" id="UP000249762">
    <property type="component" value="Unassembled WGS sequence"/>
</dbReference>
<dbReference type="PANTHER" id="PTHR10344:SF4">
    <property type="entry name" value="UMP-CMP KINASE 2, MITOCHONDRIAL"/>
    <property type="match status" value="1"/>
</dbReference>
<evidence type="ECO:0000256" key="8">
    <source>
        <dbReference type="ARBA" id="ARBA00022840"/>
    </source>
</evidence>
<evidence type="ECO:0000313" key="13">
    <source>
        <dbReference type="Proteomes" id="UP000249762"/>
    </source>
</evidence>
<evidence type="ECO:0000256" key="1">
    <source>
        <dbReference type="ARBA" id="ARBA00009776"/>
    </source>
</evidence>
<reference evidence="13" key="1">
    <citation type="submission" date="2018-06" db="EMBL/GenBank/DDBJ databases">
        <authorList>
            <person name="Martinez Ocampo F."/>
            <person name="Quiroz Castaneda R.E."/>
            <person name="Rojas Lopez X."/>
        </authorList>
    </citation>
    <scope>NUCLEOTIDE SEQUENCE [LARGE SCALE GENOMIC DNA]</scope>
    <source>
        <strain evidence="13">INIFAP02</strain>
    </source>
</reference>
<keyword evidence="5 10" id="KW-0545">Nucleotide biosynthesis</keyword>
<name>A0A328PW20_9MOLU</name>
<evidence type="ECO:0000256" key="2">
    <source>
        <dbReference type="ARBA" id="ARBA00012980"/>
    </source>
</evidence>
<dbReference type="InterPro" id="IPR039430">
    <property type="entry name" value="Thymidylate_kin-like_dom"/>
</dbReference>
<evidence type="ECO:0000256" key="10">
    <source>
        <dbReference type="HAMAP-Rule" id="MF_00165"/>
    </source>
</evidence>
<keyword evidence="6 10" id="KW-0547">Nucleotide-binding</keyword>
<evidence type="ECO:0000256" key="9">
    <source>
        <dbReference type="ARBA" id="ARBA00048743"/>
    </source>
</evidence>
<dbReference type="HAMAP" id="MF_00165">
    <property type="entry name" value="Thymidylate_kinase"/>
    <property type="match status" value="1"/>
</dbReference>
<dbReference type="CDD" id="cd01672">
    <property type="entry name" value="TMPK"/>
    <property type="match status" value="1"/>
</dbReference>
<dbReference type="SUPFAM" id="SSF52540">
    <property type="entry name" value="P-loop containing nucleoside triphosphate hydrolases"/>
    <property type="match status" value="1"/>
</dbReference>
<evidence type="ECO:0000259" key="11">
    <source>
        <dbReference type="Pfam" id="PF02223"/>
    </source>
</evidence>
<comment type="function">
    <text evidence="10">Phosphorylation of dTMP to form dTDP in both de novo and salvage pathways of dTTP synthesis.</text>
</comment>
<dbReference type="Pfam" id="PF02223">
    <property type="entry name" value="Thymidylate_kin"/>
    <property type="match status" value="1"/>
</dbReference>
<comment type="caution">
    <text evidence="10">Lacks conserved residue(s) required for the propagation of feature annotation.</text>
</comment>
<proteinExistence type="inferred from homology"/>
<dbReference type="PANTHER" id="PTHR10344">
    <property type="entry name" value="THYMIDYLATE KINASE"/>
    <property type="match status" value="1"/>
</dbReference>
<keyword evidence="4 10" id="KW-0808">Transferase</keyword>
<dbReference type="GO" id="GO:0006233">
    <property type="term" value="P:dTDP biosynthetic process"/>
    <property type="evidence" value="ECO:0007669"/>
    <property type="project" value="InterPro"/>
</dbReference>
<comment type="similarity">
    <text evidence="1 10">Belongs to the thymidylate kinase family.</text>
</comment>
<dbReference type="GO" id="GO:0006235">
    <property type="term" value="P:dTTP biosynthetic process"/>
    <property type="evidence" value="ECO:0007669"/>
    <property type="project" value="UniProtKB-UniRule"/>
</dbReference>
<feature type="domain" description="Thymidylate kinase-like" evidence="11">
    <location>
        <begin position="9"/>
        <end position="205"/>
    </location>
</feature>
<gene>
    <name evidence="10 12" type="primary">tmk</name>
    <name evidence="12" type="ORF">DNK47_00555</name>
</gene>
<keyword evidence="13" id="KW-1185">Reference proteome</keyword>
<sequence>MKKHFFVVIEGIDNSGKTTLLKLIKKQLEEPENSLIRNYFGEKIYFTSEPYGPNQEIKYFRLSDLIFSQDCIFSSESETYLFLAMRADHLSSFIVPKLQENSLIFCDRYFLSTLAYQSYLKKVDTNWLVSNMKHISKGIKPLVTFVLEVSKENHLSYKTKKNGKSHNEYDSVNSFSYEDLVTAYDWAVKYLRDTGEEVVWIPSSLSWEEKAQTVISYIKKGLDE</sequence>
<dbReference type="InterPro" id="IPR027417">
    <property type="entry name" value="P-loop_NTPase"/>
</dbReference>
<dbReference type="Gene3D" id="3.40.50.300">
    <property type="entry name" value="P-loop containing nucleotide triphosphate hydrolases"/>
    <property type="match status" value="1"/>
</dbReference>
<accession>A0A328PW20</accession>